<dbReference type="InterPro" id="IPR002641">
    <property type="entry name" value="PNPLA_dom"/>
</dbReference>
<dbReference type="InterPro" id="IPR016035">
    <property type="entry name" value="Acyl_Trfase/lysoPLipase"/>
</dbReference>
<name>A0A1I4IY95_9ACTN</name>
<evidence type="ECO:0000256" key="1">
    <source>
        <dbReference type="ARBA" id="ARBA00023098"/>
    </source>
</evidence>
<organism evidence="5 6">
    <name type="scientific">Streptomyces pini</name>
    <dbReference type="NCBI Taxonomy" id="1520580"/>
    <lineage>
        <taxon>Bacteria</taxon>
        <taxon>Bacillati</taxon>
        <taxon>Actinomycetota</taxon>
        <taxon>Actinomycetes</taxon>
        <taxon>Kitasatosporales</taxon>
        <taxon>Streptomycetaceae</taxon>
        <taxon>Streptomyces</taxon>
    </lineage>
</organism>
<dbReference type="AlphaFoldDB" id="A0A1I4IY95"/>
<feature type="short sequence motif" description="DGA/G" evidence="2">
    <location>
        <begin position="191"/>
        <end position="193"/>
    </location>
</feature>
<dbReference type="GO" id="GO:0016042">
    <property type="term" value="P:lipid catabolic process"/>
    <property type="evidence" value="ECO:0007669"/>
    <property type="project" value="UniProtKB-UniRule"/>
</dbReference>
<feature type="active site" description="Proton acceptor" evidence="2">
    <location>
        <position position="191"/>
    </location>
</feature>
<evidence type="ECO:0000256" key="2">
    <source>
        <dbReference type="PROSITE-ProRule" id="PRU01161"/>
    </source>
</evidence>
<dbReference type="Gene3D" id="3.40.1090.10">
    <property type="entry name" value="Cytosolic phospholipase A2 catalytic domain"/>
    <property type="match status" value="2"/>
</dbReference>
<evidence type="ECO:0000259" key="4">
    <source>
        <dbReference type="PROSITE" id="PS51635"/>
    </source>
</evidence>
<dbReference type="OrthoDB" id="2339873at2"/>
<dbReference type="Proteomes" id="UP000198928">
    <property type="component" value="Unassembled WGS sequence"/>
</dbReference>
<reference evidence="6" key="1">
    <citation type="submission" date="2016-10" db="EMBL/GenBank/DDBJ databases">
        <authorList>
            <person name="Varghese N."/>
            <person name="Submissions S."/>
        </authorList>
    </citation>
    <scope>NUCLEOTIDE SEQUENCE [LARGE SCALE GENOMIC DNA]</scope>
    <source>
        <strain evidence="6">PL19</strain>
    </source>
</reference>
<feature type="active site" description="Nucleophile" evidence="2">
    <location>
        <position position="43"/>
    </location>
</feature>
<dbReference type="GO" id="GO:0016787">
    <property type="term" value="F:hydrolase activity"/>
    <property type="evidence" value="ECO:0007669"/>
    <property type="project" value="UniProtKB-UniRule"/>
</dbReference>
<keyword evidence="2" id="KW-0442">Lipid degradation</keyword>
<feature type="compositionally biased region" description="Basic and acidic residues" evidence="3">
    <location>
        <begin position="56"/>
        <end position="70"/>
    </location>
</feature>
<feature type="domain" description="PNPLA" evidence="4">
    <location>
        <begin position="7"/>
        <end position="204"/>
    </location>
</feature>
<gene>
    <name evidence="5" type="ORF">SAMN05192584_12242</name>
</gene>
<dbReference type="SUPFAM" id="SSF52151">
    <property type="entry name" value="FabD/lysophospholipase-like"/>
    <property type="match status" value="1"/>
</dbReference>
<sequence>MADRTLVLGSGGHAGGAWQVGVLAGLAEAGVDLSGADTVIGTSAGAVVGARLTAGEHPEELHRRQSEAAAREAAGPEAAGPEARITPGAALGFLRAQLGRRTPEAVARRLGRMALGARTSSGEEVLEAMAALLPVREWPDALRVTAVDAHTGELGAFHSGSGADLLRAVAASCAMPGLWPPVALCGRWWIDGGVRSTTNADLARGHRRVVVLAPLSRAFGPGPRAERLAARLRAEGADVALIVPDAAARRELGRNPLDASRRAACARAGRAQAAAHVRDVGDLWHG</sequence>
<proteinExistence type="predicted"/>
<keyword evidence="6" id="KW-1185">Reference proteome</keyword>
<comment type="caution">
    <text evidence="2">Lacks conserved residue(s) required for the propagation of feature annotation.</text>
</comment>
<keyword evidence="2" id="KW-0378">Hydrolase</keyword>
<protein>
    <submittedName>
        <fullName evidence="5">NTE family protein</fullName>
    </submittedName>
</protein>
<dbReference type="PROSITE" id="PS51635">
    <property type="entry name" value="PNPLA"/>
    <property type="match status" value="1"/>
</dbReference>
<dbReference type="Pfam" id="PF01734">
    <property type="entry name" value="Patatin"/>
    <property type="match status" value="1"/>
</dbReference>
<feature type="compositionally biased region" description="Low complexity" evidence="3">
    <location>
        <begin position="71"/>
        <end position="83"/>
    </location>
</feature>
<keyword evidence="1 2" id="KW-0443">Lipid metabolism</keyword>
<feature type="region of interest" description="Disordered" evidence="3">
    <location>
        <begin position="56"/>
        <end position="83"/>
    </location>
</feature>
<evidence type="ECO:0000256" key="3">
    <source>
        <dbReference type="SAM" id="MobiDB-lite"/>
    </source>
</evidence>
<evidence type="ECO:0000313" key="6">
    <source>
        <dbReference type="Proteomes" id="UP000198928"/>
    </source>
</evidence>
<accession>A0A1I4IY95</accession>
<dbReference type="RefSeq" id="WP_093851831.1">
    <property type="nucleotide sequence ID" value="NZ_FOSG01000022.1"/>
</dbReference>
<evidence type="ECO:0000313" key="5">
    <source>
        <dbReference type="EMBL" id="SFL59240.1"/>
    </source>
</evidence>
<dbReference type="EMBL" id="FOSG01000022">
    <property type="protein sequence ID" value="SFL59240.1"/>
    <property type="molecule type" value="Genomic_DNA"/>
</dbReference>
<feature type="short sequence motif" description="GXSXG" evidence="2">
    <location>
        <begin position="41"/>
        <end position="45"/>
    </location>
</feature>